<sequence length="404" mass="43825">MAKTISRLNSTSFYACAVWFAGCTFVLLTTGCEETRPVVTYTIPLEEPDEFKSEKSRMLAAMVPLTDQVWFFKVTGPESAVELVRDDLRQFVEQVSFEGDEPKLDELPEGWRKGGKQTQFRFASINVDTPEKQLDISVSKLGRQPDWDSMVAMNVNRWRGQLGLDNSDDKWADGEPIDVAAVDDKAVWVDIVGDGSPAGGSMMGGSMSGFPSPPNRTTPNRTTPNQTTPAPSAPASPSALPPMPPPIGSVAAGDADDIPPMEPDPRLKFDRPEGWRDGRMNSMRMAAFNVGPDDRLAEITVIPAGGDLRGNVARWLGQALGSVAPEEVVDAAMEAALDVNVDGRDGKRFILSGNGEDDGTAIDATIVPMDGGMSLFIKMTGPKETLNEQTQKIDEFLKSIKLKM</sequence>
<dbReference type="PROSITE" id="PS51257">
    <property type="entry name" value="PROKAR_LIPOPROTEIN"/>
    <property type="match status" value="1"/>
</dbReference>
<evidence type="ECO:0000313" key="4">
    <source>
        <dbReference type="Proteomes" id="UP000322699"/>
    </source>
</evidence>
<comment type="caution">
    <text evidence="3">The sequence shown here is derived from an EMBL/GenBank/DDBJ whole genome shotgun (WGS) entry which is preliminary data.</text>
</comment>
<dbReference type="EMBL" id="VRLW01000001">
    <property type="protein sequence ID" value="KAA1260602.1"/>
    <property type="molecule type" value="Genomic_DNA"/>
</dbReference>
<proteinExistence type="predicted"/>
<evidence type="ECO:0000256" key="2">
    <source>
        <dbReference type="SAM" id="Phobius"/>
    </source>
</evidence>
<feature type="compositionally biased region" description="Gly residues" evidence="1">
    <location>
        <begin position="197"/>
        <end position="207"/>
    </location>
</feature>
<feature type="compositionally biased region" description="Low complexity" evidence="1">
    <location>
        <begin position="217"/>
        <end position="230"/>
    </location>
</feature>
<keyword evidence="2" id="KW-1133">Transmembrane helix</keyword>
<name>A0A5B1CJY1_9BACT</name>
<organism evidence="3 4">
    <name type="scientific">Rubripirellula obstinata</name>
    <dbReference type="NCBI Taxonomy" id="406547"/>
    <lineage>
        <taxon>Bacteria</taxon>
        <taxon>Pseudomonadati</taxon>
        <taxon>Planctomycetota</taxon>
        <taxon>Planctomycetia</taxon>
        <taxon>Pirellulales</taxon>
        <taxon>Pirellulaceae</taxon>
        <taxon>Rubripirellula</taxon>
    </lineage>
</organism>
<keyword evidence="4" id="KW-1185">Reference proteome</keyword>
<keyword evidence="2" id="KW-0812">Transmembrane</keyword>
<feature type="compositionally biased region" description="Pro residues" evidence="1">
    <location>
        <begin position="231"/>
        <end position="247"/>
    </location>
</feature>
<evidence type="ECO:0000256" key="1">
    <source>
        <dbReference type="SAM" id="MobiDB-lite"/>
    </source>
</evidence>
<feature type="compositionally biased region" description="Basic and acidic residues" evidence="1">
    <location>
        <begin position="263"/>
        <end position="275"/>
    </location>
</feature>
<feature type="transmembrane region" description="Helical" evidence="2">
    <location>
        <begin position="12"/>
        <end position="31"/>
    </location>
</feature>
<gene>
    <name evidence="3" type="ORF">LF1_31420</name>
</gene>
<dbReference type="Proteomes" id="UP000322699">
    <property type="component" value="Unassembled WGS sequence"/>
</dbReference>
<dbReference type="OrthoDB" id="288562at2"/>
<reference evidence="3 4" key="1">
    <citation type="submission" date="2019-08" db="EMBL/GenBank/DDBJ databases">
        <title>Deep-cultivation of Planctomycetes and their phenomic and genomic characterization uncovers novel biology.</title>
        <authorList>
            <person name="Wiegand S."/>
            <person name="Jogler M."/>
            <person name="Boedeker C."/>
            <person name="Pinto D."/>
            <person name="Vollmers J."/>
            <person name="Rivas-Marin E."/>
            <person name="Kohn T."/>
            <person name="Peeters S.H."/>
            <person name="Heuer A."/>
            <person name="Rast P."/>
            <person name="Oberbeckmann S."/>
            <person name="Bunk B."/>
            <person name="Jeske O."/>
            <person name="Meyerdierks A."/>
            <person name="Storesund J.E."/>
            <person name="Kallscheuer N."/>
            <person name="Luecker S."/>
            <person name="Lage O.M."/>
            <person name="Pohl T."/>
            <person name="Merkel B.J."/>
            <person name="Hornburger P."/>
            <person name="Mueller R.-W."/>
            <person name="Bruemmer F."/>
            <person name="Labrenz M."/>
            <person name="Spormann A.M."/>
            <person name="Op Den Camp H."/>
            <person name="Overmann J."/>
            <person name="Amann R."/>
            <person name="Jetten M.S.M."/>
            <person name="Mascher T."/>
            <person name="Medema M.H."/>
            <person name="Devos D.P."/>
            <person name="Kaster A.-K."/>
            <person name="Ovreas L."/>
            <person name="Rohde M."/>
            <person name="Galperin M.Y."/>
            <person name="Jogler C."/>
        </authorList>
    </citation>
    <scope>NUCLEOTIDE SEQUENCE [LARGE SCALE GENOMIC DNA]</scope>
    <source>
        <strain evidence="3 4">LF1</strain>
    </source>
</reference>
<keyword evidence="2" id="KW-0472">Membrane</keyword>
<dbReference type="RefSeq" id="WP_068262350.1">
    <property type="nucleotide sequence ID" value="NZ_LWSK01000035.1"/>
</dbReference>
<dbReference type="AlphaFoldDB" id="A0A5B1CJY1"/>
<accession>A0A5B1CJY1</accession>
<feature type="region of interest" description="Disordered" evidence="1">
    <location>
        <begin position="197"/>
        <end position="275"/>
    </location>
</feature>
<evidence type="ECO:0000313" key="3">
    <source>
        <dbReference type="EMBL" id="KAA1260602.1"/>
    </source>
</evidence>
<protein>
    <submittedName>
        <fullName evidence="3">Uncharacterized protein</fullName>
    </submittedName>
</protein>